<evidence type="ECO:0000313" key="4">
    <source>
        <dbReference type="EMBL" id="VUF10788.1"/>
    </source>
</evidence>
<dbReference type="EMBL" id="BPQI01000089">
    <property type="protein sequence ID" value="GJD57169.1"/>
    <property type="molecule type" value="Genomic_DNA"/>
</dbReference>
<reference evidence="4 5" key="1">
    <citation type="submission" date="2019-06" db="EMBL/GenBank/DDBJ databases">
        <authorList>
            <person name="Rodrigo-Torres L."/>
            <person name="Arahal R. D."/>
            <person name="Lucena T."/>
        </authorList>
    </citation>
    <scope>NUCLEOTIDE SEQUENCE [LARGE SCALE GENOMIC DNA]</scope>
    <source>
        <strain evidence="4 5">SW08-7</strain>
    </source>
</reference>
<evidence type="ECO:0000313" key="6">
    <source>
        <dbReference type="Proteomes" id="UP001055303"/>
    </source>
</evidence>
<accession>A0A564FSI6</accession>
<evidence type="ECO:0000259" key="2">
    <source>
        <dbReference type="Pfam" id="PF03328"/>
    </source>
</evidence>
<keyword evidence="6" id="KW-1185">Reference proteome</keyword>
<sequence>MQCLLVLEPDALPDAASLAALRARAPDLRIHLRIDAAEVPGPALTLAQDGVAAVVAGAGDLARLANRLAVHEAEAGLPDGATRIVALIGSAAGVLGAAGLAGASPRLAGLAWDAEALADDLGIDLDLSGAWPAPLAQARGQVVLAARVAGVPAFETVRRDSASLAGTAEAARLDGFAGIAVRDPAEAALIAAQPPL</sequence>
<protein>
    <submittedName>
        <fullName evidence="4">Citrate lyase subunit beta</fullName>
        <ecNumber evidence="4">4.1.3.6</ecNumber>
    </submittedName>
</protein>
<proteinExistence type="predicted"/>
<reference evidence="3" key="3">
    <citation type="submission" date="2021-08" db="EMBL/GenBank/DDBJ databases">
        <authorList>
            <person name="Tani A."/>
            <person name="Ola A."/>
            <person name="Ogura Y."/>
            <person name="Katsura K."/>
            <person name="Hayashi T."/>
        </authorList>
    </citation>
    <scope>NUCLEOTIDE SEQUENCE</scope>
    <source>
        <strain evidence="3">DSM 22415</strain>
    </source>
</reference>
<evidence type="ECO:0000313" key="3">
    <source>
        <dbReference type="EMBL" id="GJD57169.1"/>
    </source>
</evidence>
<dbReference type="Gene3D" id="3.20.20.60">
    <property type="entry name" value="Phosphoenolpyruvate-binding domains"/>
    <property type="match status" value="1"/>
</dbReference>
<dbReference type="Proteomes" id="UP000401717">
    <property type="component" value="Unassembled WGS sequence"/>
</dbReference>
<dbReference type="AlphaFoldDB" id="A0A564FSI6"/>
<reference evidence="3" key="2">
    <citation type="journal article" date="2021" name="Front. Microbiol.">
        <title>Comprehensive Comparative Genomics and Phenotyping of Methylobacterium Species.</title>
        <authorList>
            <person name="Alessa O."/>
            <person name="Ogura Y."/>
            <person name="Fujitani Y."/>
            <person name="Takami H."/>
            <person name="Hayashi T."/>
            <person name="Sahin N."/>
            <person name="Tani A."/>
        </authorList>
    </citation>
    <scope>NUCLEOTIDE SEQUENCE</scope>
    <source>
        <strain evidence="3">DSM 22415</strain>
    </source>
</reference>
<gene>
    <name evidence="4" type="primary">citE</name>
    <name evidence="3" type="ORF">IFDJLNFL_3069</name>
    <name evidence="4" type="ORF">MTDSW087_00460</name>
</gene>
<organism evidence="4 5">
    <name type="scientific">Methylobacterium dankookense</name>
    <dbReference type="NCBI Taxonomy" id="560405"/>
    <lineage>
        <taxon>Bacteria</taxon>
        <taxon>Pseudomonadati</taxon>
        <taxon>Pseudomonadota</taxon>
        <taxon>Alphaproteobacteria</taxon>
        <taxon>Hyphomicrobiales</taxon>
        <taxon>Methylobacteriaceae</taxon>
        <taxon>Methylobacterium</taxon>
    </lineage>
</organism>
<dbReference type="EC" id="4.1.3.6" evidence="4"/>
<dbReference type="GO" id="GO:0046872">
    <property type="term" value="F:metal ion binding"/>
    <property type="evidence" value="ECO:0007669"/>
    <property type="project" value="UniProtKB-KW"/>
</dbReference>
<name>A0A564FSI6_9HYPH</name>
<dbReference type="Pfam" id="PF03328">
    <property type="entry name" value="HpcH_HpaI"/>
    <property type="match status" value="1"/>
</dbReference>
<evidence type="ECO:0000313" key="5">
    <source>
        <dbReference type="Proteomes" id="UP000401717"/>
    </source>
</evidence>
<dbReference type="InterPro" id="IPR015813">
    <property type="entry name" value="Pyrv/PenolPyrv_kinase-like_dom"/>
</dbReference>
<keyword evidence="1" id="KW-0479">Metal-binding</keyword>
<evidence type="ECO:0000256" key="1">
    <source>
        <dbReference type="ARBA" id="ARBA00022723"/>
    </source>
</evidence>
<dbReference type="RefSeq" id="WP_144759639.1">
    <property type="nucleotide sequence ID" value="NZ_BPQI01000089.1"/>
</dbReference>
<dbReference type="InterPro" id="IPR005000">
    <property type="entry name" value="Aldolase/citrate-lyase_domain"/>
</dbReference>
<keyword evidence="4" id="KW-0456">Lyase</keyword>
<dbReference type="GO" id="GO:0008815">
    <property type="term" value="F:citrate (pro-3S)-lyase activity"/>
    <property type="evidence" value="ECO:0007669"/>
    <property type="project" value="UniProtKB-EC"/>
</dbReference>
<dbReference type="SUPFAM" id="SSF51621">
    <property type="entry name" value="Phosphoenolpyruvate/pyruvate domain"/>
    <property type="match status" value="1"/>
</dbReference>
<feature type="domain" description="HpcH/HpaI aldolase/citrate lyase" evidence="2">
    <location>
        <begin position="55"/>
        <end position="171"/>
    </location>
</feature>
<dbReference type="EMBL" id="CABFVH010000002">
    <property type="protein sequence ID" value="VUF10788.1"/>
    <property type="molecule type" value="Genomic_DNA"/>
</dbReference>
<dbReference type="Proteomes" id="UP001055303">
    <property type="component" value="Unassembled WGS sequence"/>
</dbReference>
<dbReference type="InterPro" id="IPR040442">
    <property type="entry name" value="Pyrv_kinase-like_dom_sf"/>
</dbReference>